<dbReference type="InParanoid" id="Q8TLU0"/>
<organism evidence="1 2">
    <name type="scientific">Methanosarcina acetivorans (strain ATCC 35395 / DSM 2834 / JCM 12185 / C2A)</name>
    <dbReference type="NCBI Taxonomy" id="188937"/>
    <lineage>
        <taxon>Archaea</taxon>
        <taxon>Methanobacteriati</taxon>
        <taxon>Methanobacteriota</taxon>
        <taxon>Stenosarchaea group</taxon>
        <taxon>Methanomicrobia</taxon>
        <taxon>Methanosarcinales</taxon>
        <taxon>Methanosarcinaceae</taxon>
        <taxon>Methanosarcina</taxon>
    </lineage>
</organism>
<dbReference type="KEGG" id="mac:MA_2937"/>
<dbReference type="STRING" id="188937.MA_2937"/>
<evidence type="ECO:0000313" key="2">
    <source>
        <dbReference type="Proteomes" id="UP000002487"/>
    </source>
</evidence>
<evidence type="ECO:0000313" key="1">
    <source>
        <dbReference type="EMBL" id="AAM06311.1"/>
    </source>
</evidence>
<evidence type="ECO:0008006" key="3">
    <source>
        <dbReference type="Google" id="ProtNLM"/>
    </source>
</evidence>
<protein>
    <recommendedName>
        <fullName evidence="3">Transposase</fullName>
    </recommendedName>
</protein>
<sequence>MKGNFHVRFLGEKGGVILPTYPTQIKLEDNEANFLHNFVRKGHKNARELTRASILLLSNQQKGVTEITETLDVSRNTTLNIRKRYLEEGLPSALSDKPRSGQSVKYTEKHVAEVIALACSSSPDGSKRWSLSLLTEELRKKEGFKTIGKESVRLILKKAKLNLG</sequence>
<dbReference type="EnsemblBacteria" id="AAM06311">
    <property type="protein sequence ID" value="AAM06311"/>
    <property type="gene ID" value="MA_2937"/>
</dbReference>
<dbReference type="SUPFAM" id="SSF46689">
    <property type="entry name" value="Homeodomain-like"/>
    <property type="match status" value="1"/>
</dbReference>
<dbReference type="EMBL" id="AE010299">
    <property type="protein sequence ID" value="AAM06311.1"/>
    <property type="molecule type" value="Genomic_DNA"/>
</dbReference>
<dbReference type="Proteomes" id="UP000002487">
    <property type="component" value="Chromosome"/>
</dbReference>
<dbReference type="PhylomeDB" id="Q8TLU0"/>
<dbReference type="Pfam" id="PF13565">
    <property type="entry name" value="HTH_32"/>
    <property type="match status" value="1"/>
</dbReference>
<dbReference type="InterPro" id="IPR009057">
    <property type="entry name" value="Homeodomain-like_sf"/>
</dbReference>
<dbReference type="AlphaFoldDB" id="Q8TLU0"/>
<name>Q8TLU0_METAC</name>
<dbReference type="HOGENOM" id="CLU_041125_5_1_2"/>
<proteinExistence type="predicted"/>
<keyword evidence="2" id="KW-1185">Reference proteome</keyword>
<gene>
    <name evidence="1" type="ordered locus">MA_2937</name>
</gene>
<reference evidence="1 2" key="1">
    <citation type="journal article" date="2002" name="Genome Res.">
        <title>The genome of Methanosarcina acetivorans reveals extensive metabolic and physiological diversity.</title>
        <authorList>
            <person name="Galagan J.E."/>
            <person name="Nusbaum C."/>
            <person name="Roy A."/>
            <person name="Endrizzi M.G."/>
            <person name="Macdonald P."/>
            <person name="FitzHugh W."/>
            <person name="Calvo S."/>
            <person name="Engels R."/>
            <person name="Smirnov S."/>
            <person name="Atnoor D."/>
            <person name="Brown A."/>
            <person name="Allen N."/>
            <person name="Naylor J."/>
            <person name="Stange-Thomann N."/>
            <person name="DeArellano K."/>
            <person name="Johnson R."/>
            <person name="Linton L."/>
            <person name="McEwan P."/>
            <person name="McKernan K."/>
            <person name="Talamas J."/>
            <person name="Tirrell A."/>
            <person name="Ye W."/>
            <person name="Zimmer A."/>
            <person name="Barber R.D."/>
            <person name="Cann I."/>
            <person name="Graham D.E."/>
            <person name="Grahame D.A."/>
            <person name="Guss A."/>
            <person name="Hedderich R."/>
            <person name="Ingram-Smith C."/>
            <person name="Kuettner C.H."/>
            <person name="Krzycki J.A."/>
            <person name="Leigh J.A."/>
            <person name="Li W."/>
            <person name="Liu J."/>
            <person name="Mukhopadhyay B."/>
            <person name="Reeve J.N."/>
            <person name="Smith K."/>
            <person name="Springer T.A."/>
            <person name="Umayam L.A."/>
            <person name="White O."/>
            <person name="White R.H."/>
            <person name="de Macario E.C."/>
            <person name="Ferry J.G."/>
            <person name="Jarrell K.F."/>
            <person name="Jing H."/>
            <person name="Macario A.J.L."/>
            <person name="Paulsen I."/>
            <person name="Pritchett M."/>
            <person name="Sowers K.R."/>
            <person name="Swanson R.V."/>
            <person name="Zinder S.H."/>
            <person name="Lander E."/>
            <person name="Metcalf W.W."/>
            <person name="Birren B."/>
        </authorList>
    </citation>
    <scope>NUCLEOTIDE SEQUENCE [LARGE SCALE GENOMIC DNA]</scope>
    <source>
        <strain evidence="2">ATCC 35395 / DSM 2834 / JCM 12185 / C2A</strain>
    </source>
</reference>
<accession>Q8TLU0</accession>